<dbReference type="PROSITE" id="PS50885">
    <property type="entry name" value="HAMP"/>
    <property type="match status" value="1"/>
</dbReference>
<evidence type="ECO:0000256" key="7">
    <source>
        <dbReference type="ARBA" id="ARBA00022777"/>
    </source>
</evidence>
<feature type="region of interest" description="Disordered" evidence="10">
    <location>
        <begin position="668"/>
        <end position="688"/>
    </location>
</feature>
<feature type="region of interest" description="Disordered" evidence="10">
    <location>
        <begin position="230"/>
        <end position="325"/>
    </location>
</feature>
<dbReference type="SUPFAM" id="SSF158472">
    <property type="entry name" value="HAMP domain-like"/>
    <property type="match status" value="1"/>
</dbReference>
<dbReference type="EMBL" id="JACHJO010000001">
    <property type="protein sequence ID" value="MBB6118517.1"/>
    <property type="molecule type" value="Genomic_DNA"/>
</dbReference>
<dbReference type="PANTHER" id="PTHR43711">
    <property type="entry name" value="TWO-COMPONENT HISTIDINE KINASE"/>
    <property type="match status" value="1"/>
</dbReference>
<gene>
    <name evidence="13" type="ORF">FHS13_000445</name>
</gene>
<dbReference type="Gene3D" id="6.10.340.10">
    <property type="match status" value="1"/>
</dbReference>
<evidence type="ECO:0000256" key="1">
    <source>
        <dbReference type="ARBA" id="ARBA00000085"/>
    </source>
</evidence>
<dbReference type="SUPFAM" id="SSF55874">
    <property type="entry name" value="ATPase domain of HSP90 chaperone/DNA topoisomerase II/histidine kinase"/>
    <property type="match status" value="1"/>
</dbReference>
<dbReference type="SMART" id="SM00388">
    <property type="entry name" value="HisKA"/>
    <property type="match status" value="1"/>
</dbReference>
<dbReference type="InterPro" id="IPR036890">
    <property type="entry name" value="HATPase_C_sf"/>
</dbReference>
<evidence type="ECO:0000259" key="12">
    <source>
        <dbReference type="PROSITE" id="PS50885"/>
    </source>
</evidence>
<dbReference type="InterPro" id="IPR003594">
    <property type="entry name" value="HATPase_dom"/>
</dbReference>
<keyword evidence="14" id="KW-1185">Reference proteome</keyword>
<dbReference type="Pfam" id="PF00512">
    <property type="entry name" value="HisKA"/>
    <property type="match status" value="1"/>
</dbReference>
<dbReference type="Gene3D" id="3.30.565.10">
    <property type="entry name" value="Histidine kinase-like ATPase, C-terminal domain"/>
    <property type="match status" value="1"/>
</dbReference>
<keyword evidence="6" id="KW-0812">Transmembrane</keyword>
<keyword evidence="4" id="KW-0597">Phosphoprotein</keyword>
<keyword evidence="9" id="KW-0902">Two-component regulatory system</keyword>
<keyword evidence="8" id="KW-0472">Membrane</keyword>
<dbReference type="Pfam" id="PF02518">
    <property type="entry name" value="HATPase_c"/>
    <property type="match status" value="1"/>
</dbReference>
<evidence type="ECO:0000256" key="10">
    <source>
        <dbReference type="SAM" id="MobiDB-lite"/>
    </source>
</evidence>
<evidence type="ECO:0000313" key="14">
    <source>
        <dbReference type="Proteomes" id="UP000536604"/>
    </source>
</evidence>
<evidence type="ECO:0000256" key="5">
    <source>
        <dbReference type="ARBA" id="ARBA00022679"/>
    </source>
</evidence>
<dbReference type="SUPFAM" id="SSF47384">
    <property type="entry name" value="Homodimeric domain of signal transducing histidine kinase"/>
    <property type="match status" value="1"/>
</dbReference>
<dbReference type="SMART" id="SM00304">
    <property type="entry name" value="HAMP"/>
    <property type="match status" value="1"/>
</dbReference>
<dbReference type="Pfam" id="PF00672">
    <property type="entry name" value="HAMP"/>
    <property type="match status" value="1"/>
</dbReference>
<dbReference type="CDD" id="cd06225">
    <property type="entry name" value="HAMP"/>
    <property type="match status" value="1"/>
</dbReference>
<evidence type="ECO:0000256" key="9">
    <source>
        <dbReference type="ARBA" id="ARBA00023012"/>
    </source>
</evidence>
<dbReference type="InterPro" id="IPR003660">
    <property type="entry name" value="HAMP_dom"/>
</dbReference>
<dbReference type="SMART" id="SM00387">
    <property type="entry name" value="HATPase_c"/>
    <property type="match status" value="1"/>
</dbReference>
<dbReference type="InterPro" id="IPR005467">
    <property type="entry name" value="His_kinase_dom"/>
</dbReference>
<evidence type="ECO:0000256" key="3">
    <source>
        <dbReference type="ARBA" id="ARBA00012438"/>
    </source>
</evidence>
<comment type="caution">
    <text evidence="13">The sequence shown here is derived from an EMBL/GenBank/DDBJ whole genome shotgun (WGS) entry which is preliminary data.</text>
</comment>
<dbReference type="InterPro" id="IPR036097">
    <property type="entry name" value="HisK_dim/P_sf"/>
</dbReference>
<sequence>MLTRLLASSVIVAVCSITATAWLSVQRTSESISVRRGETLAVDTRIHGTLVGYAASHPGWAGVEDTVRELADETGRRIALTTENRVPIADSAQGEQELPRRTSAVVDPLAVDLTLAPDAQGRIDPRAVGPFSLPDEERSRLLSVAESGAACLDGVYGLTAEVEVRPSGRPVVTGARVGSAQWSDCGLDALDEPTDTEREALEELAETTASCLPGDGQGVRFGIDGATGVPAALAAPSEPPADEARAPADPVPPSDTDEGGAGPEAPPPEGEVLPVPAQDMLPSPGQDPPSAEDTESPEPEGWWLPPTQEPTAVPPPSEAAPLPESADLDPAVADCVDAGRRAQLEPYVAPAALLFIDDPSEGAESVLSLSGEGLLRIGGMVLLVLVPTVLVSVAVSARLVRPVRALTDAVQRTHRGRGPARVDVSDSGEIGRLATAFNAMSEHLERLEEQRRGMISDISHELRTPLSNLRGWLEAAQDGVAELDPERVRMLLGEARLLQEVIDDLRDLALADAGELRLSLELVSVDELVEQAVSGRALRAGESGLELVADTAPVELRADRTRLLQAVGNLLDNALRHTAAPGKITVRARREDDEAVVEVEDTGSGIAEDDLPHVFDRFWRAEKSRSRRTGGSGLGLAIVRDLAGLHGGGVSVSSVLGEGTVFTLRLPLAGPPNRGTPAAEAGARSAPP</sequence>
<dbReference type="PRINTS" id="PR00344">
    <property type="entry name" value="BCTRLSENSOR"/>
</dbReference>
<dbReference type="EC" id="2.7.13.3" evidence="3"/>
<keyword evidence="8" id="KW-1133">Transmembrane helix</keyword>
<dbReference type="RefSeq" id="WP_184286515.1">
    <property type="nucleotide sequence ID" value="NZ_JACHJO010000001.1"/>
</dbReference>
<dbReference type="FunFam" id="3.30.565.10:FF:000006">
    <property type="entry name" value="Sensor histidine kinase WalK"/>
    <property type="match status" value="1"/>
</dbReference>
<dbReference type="CDD" id="cd00075">
    <property type="entry name" value="HATPase"/>
    <property type="match status" value="1"/>
</dbReference>
<organism evidence="13 14">
    <name type="scientific">Nocardiopsis algeriensis</name>
    <dbReference type="NCBI Taxonomy" id="1478215"/>
    <lineage>
        <taxon>Bacteria</taxon>
        <taxon>Bacillati</taxon>
        <taxon>Actinomycetota</taxon>
        <taxon>Actinomycetes</taxon>
        <taxon>Streptosporangiales</taxon>
        <taxon>Nocardiopsidaceae</taxon>
        <taxon>Nocardiopsis</taxon>
    </lineage>
</organism>
<proteinExistence type="predicted"/>
<feature type="domain" description="Histidine kinase" evidence="11">
    <location>
        <begin position="457"/>
        <end position="670"/>
    </location>
</feature>
<name>A0A841IID3_9ACTN</name>
<feature type="domain" description="HAMP" evidence="12">
    <location>
        <begin position="397"/>
        <end position="449"/>
    </location>
</feature>
<keyword evidence="7 13" id="KW-0418">Kinase</keyword>
<evidence type="ECO:0000256" key="4">
    <source>
        <dbReference type="ARBA" id="ARBA00022553"/>
    </source>
</evidence>
<dbReference type="InterPro" id="IPR004358">
    <property type="entry name" value="Sig_transdc_His_kin-like_C"/>
</dbReference>
<keyword evidence="5 13" id="KW-0808">Transferase</keyword>
<evidence type="ECO:0000313" key="13">
    <source>
        <dbReference type="EMBL" id="MBB6118517.1"/>
    </source>
</evidence>
<comment type="catalytic activity">
    <reaction evidence="1">
        <text>ATP + protein L-histidine = ADP + protein N-phospho-L-histidine.</text>
        <dbReference type="EC" id="2.7.13.3"/>
    </reaction>
</comment>
<accession>A0A841IID3</accession>
<dbReference type="PROSITE" id="PS50109">
    <property type="entry name" value="HIS_KIN"/>
    <property type="match status" value="1"/>
</dbReference>
<evidence type="ECO:0000259" key="11">
    <source>
        <dbReference type="PROSITE" id="PS50109"/>
    </source>
</evidence>
<comment type="subcellular location">
    <subcellularLocation>
        <location evidence="2">Cell membrane</location>
    </subcellularLocation>
</comment>
<dbReference type="GO" id="GO:0005886">
    <property type="term" value="C:plasma membrane"/>
    <property type="evidence" value="ECO:0007669"/>
    <property type="project" value="UniProtKB-SubCell"/>
</dbReference>
<dbReference type="Proteomes" id="UP000536604">
    <property type="component" value="Unassembled WGS sequence"/>
</dbReference>
<reference evidence="13 14" key="1">
    <citation type="submission" date="2020-08" db="EMBL/GenBank/DDBJ databases">
        <title>Genomic Encyclopedia of Type Strains, Phase III (KMG-III): the genomes of soil and plant-associated and newly described type strains.</title>
        <authorList>
            <person name="Whitman W."/>
        </authorList>
    </citation>
    <scope>NUCLEOTIDE SEQUENCE [LARGE SCALE GENOMIC DNA]</scope>
    <source>
        <strain evidence="13 14">CECT 8712</strain>
    </source>
</reference>
<dbReference type="InterPro" id="IPR050736">
    <property type="entry name" value="Sensor_HK_Regulatory"/>
</dbReference>
<dbReference type="AlphaFoldDB" id="A0A841IID3"/>
<dbReference type="PANTHER" id="PTHR43711:SF1">
    <property type="entry name" value="HISTIDINE KINASE 1"/>
    <property type="match status" value="1"/>
</dbReference>
<evidence type="ECO:0000256" key="6">
    <source>
        <dbReference type="ARBA" id="ARBA00022692"/>
    </source>
</evidence>
<evidence type="ECO:0000256" key="8">
    <source>
        <dbReference type="ARBA" id="ARBA00022989"/>
    </source>
</evidence>
<dbReference type="CDD" id="cd00082">
    <property type="entry name" value="HisKA"/>
    <property type="match status" value="1"/>
</dbReference>
<protein>
    <recommendedName>
        <fullName evidence="3">histidine kinase</fullName>
        <ecNumber evidence="3">2.7.13.3</ecNumber>
    </recommendedName>
</protein>
<dbReference type="InterPro" id="IPR003661">
    <property type="entry name" value="HisK_dim/P_dom"/>
</dbReference>
<evidence type="ECO:0000256" key="2">
    <source>
        <dbReference type="ARBA" id="ARBA00004236"/>
    </source>
</evidence>
<dbReference type="GO" id="GO:0000155">
    <property type="term" value="F:phosphorelay sensor kinase activity"/>
    <property type="evidence" value="ECO:0007669"/>
    <property type="project" value="InterPro"/>
</dbReference>
<dbReference type="Gene3D" id="1.10.287.130">
    <property type="match status" value="1"/>
</dbReference>